<dbReference type="EMBL" id="BRZA01000002">
    <property type="protein sequence ID" value="GLC89326.1"/>
    <property type="molecule type" value="Genomic_DNA"/>
</dbReference>
<sequence>MIQAHKIDADGYVTEVIVVDGDDSTLTDDIVIEPMPNGFYKPRWVNGEWIEGKSEEEFLEDDFLSSLQPTQNEVTKAERELEIINLLIELEVI</sequence>
<name>A0ABQ5NLU7_9BACI</name>
<dbReference type="Proteomes" id="UP001065593">
    <property type="component" value="Unassembled WGS sequence"/>
</dbReference>
<reference evidence="1" key="1">
    <citation type="submission" date="2022-08" db="EMBL/GenBank/DDBJ databases">
        <title>Draft genome sequence of Lysinibacillus sp. strain KH24.</title>
        <authorList>
            <person name="Kanbe H."/>
            <person name="Itoh H."/>
        </authorList>
    </citation>
    <scope>NUCLEOTIDE SEQUENCE</scope>
    <source>
        <strain evidence="1">KH24</strain>
    </source>
</reference>
<gene>
    <name evidence="1" type="ORF">LYSBPC_24530</name>
</gene>
<protein>
    <recommendedName>
        <fullName evidence="3">Phage protein</fullName>
    </recommendedName>
</protein>
<accession>A0ABQ5NLU7</accession>
<comment type="caution">
    <text evidence="1">The sequence shown here is derived from an EMBL/GenBank/DDBJ whole genome shotgun (WGS) entry which is preliminary data.</text>
</comment>
<keyword evidence="2" id="KW-1185">Reference proteome</keyword>
<evidence type="ECO:0008006" key="3">
    <source>
        <dbReference type="Google" id="ProtNLM"/>
    </source>
</evidence>
<evidence type="ECO:0000313" key="2">
    <source>
        <dbReference type="Proteomes" id="UP001065593"/>
    </source>
</evidence>
<evidence type="ECO:0000313" key="1">
    <source>
        <dbReference type="EMBL" id="GLC89326.1"/>
    </source>
</evidence>
<organism evidence="1 2">
    <name type="scientific">Lysinibacillus piscis</name>
    <dbReference type="NCBI Taxonomy" id="2518931"/>
    <lineage>
        <taxon>Bacteria</taxon>
        <taxon>Bacillati</taxon>
        <taxon>Bacillota</taxon>
        <taxon>Bacilli</taxon>
        <taxon>Bacillales</taxon>
        <taxon>Bacillaceae</taxon>
        <taxon>Lysinibacillus</taxon>
    </lineage>
</organism>
<proteinExistence type="predicted"/>